<evidence type="ECO:0000256" key="4">
    <source>
        <dbReference type="ARBA" id="ARBA00022723"/>
    </source>
</evidence>
<dbReference type="InterPro" id="IPR015867">
    <property type="entry name" value="N-reg_PII/ATP_PRibTrfase_C"/>
</dbReference>
<accession>A0A1H6SNM4</accession>
<name>A0A1H6SNM4_9LACT</name>
<evidence type="ECO:0000313" key="8">
    <source>
        <dbReference type="Proteomes" id="UP000198564"/>
    </source>
</evidence>
<proteinExistence type="inferred from homology"/>
<dbReference type="FunFam" id="3.40.1390.30:FF:000001">
    <property type="entry name" value="GTP cyclohydrolase 1 type 2"/>
    <property type="match status" value="1"/>
</dbReference>
<keyword evidence="4 5" id="KW-0479">Metal-binding</keyword>
<dbReference type="RefSeq" id="WP_091633987.1">
    <property type="nucleotide sequence ID" value="NZ_FNYW01000011.1"/>
</dbReference>
<organism evidence="7 8">
    <name type="scientific">Alkalibacterium gilvum</name>
    <dbReference type="NCBI Taxonomy" id="1130080"/>
    <lineage>
        <taxon>Bacteria</taxon>
        <taxon>Bacillati</taxon>
        <taxon>Bacillota</taxon>
        <taxon>Bacilli</taxon>
        <taxon>Lactobacillales</taxon>
        <taxon>Carnobacteriaceae</taxon>
        <taxon>Alkalibacterium</taxon>
    </lineage>
</organism>
<evidence type="ECO:0000256" key="5">
    <source>
        <dbReference type="PIRNR" id="PIRNR037489"/>
    </source>
</evidence>
<feature type="binding site" evidence="6">
    <location>
        <position position="338"/>
    </location>
    <ligand>
        <name>a divalent metal cation</name>
        <dbReference type="ChEBI" id="CHEBI:60240"/>
        <label>1</label>
    </ligand>
</feature>
<dbReference type="InterPro" id="IPR017221">
    <property type="entry name" value="DUF34/NIF3_bac"/>
</dbReference>
<evidence type="ECO:0000256" key="2">
    <source>
        <dbReference type="ARBA" id="ARBA00011643"/>
    </source>
</evidence>
<evidence type="ECO:0000313" key="7">
    <source>
        <dbReference type="EMBL" id="SEI69423.1"/>
    </source>
</evidence>
<comment type="similarity">
    <text evidence="1 5">Belongs to the GTP cyclohydrolase I type 2/NIF3 family.</text>
</comment>
<keyword evidence="8" id="KW-1185">Reference proteome</keyword>
<sequence length="376" mass="42292">MSDVKVSDIISQMEYLAPTDLAEDWDPIGLSFGRLKQHVKRILVALDVDENTIQEAKRKKADLILTHHPAIFGSQKTLNQEDERRKHYIDLIKSDIAVYSAHTNLDAADGGMNDWLADSLGLKAADRKILSVSLKRVYKKLAVYVPDYASEKVRKALHHAGAGEVGNYTDVSYTLDGYGRFTPQEGAEPAEGEVGKAEKIHEERIEMMIKDTDVFNCLSALKEAHPYEEPVFDLYTLEHKYQSFGLGRSGDLETPLTAKKLAEKINEQFDVDGVRYGTVDPNRVHKKIAVLGGAGEKFYKEALNKGATLYITGDISYHGAQDMLREGLDFIDGGHYMEAIAVPRLVDYLNQCKTEKKWDIEIMKAEDQKDVFSYIK</sequence>
<dbReference type="OrthoDB" id="9792792at2"/>
<reference evidence="8" key="1">
    <citation type="submission" date="2016-10" db="EMBL/GenBank/DDBJ databases">
        <authorList>
            <person name="Varghese N."/>
            <person name="Submissions S."/>
        </authorList>
    </citation>
    <scope>NUCLEOTIDE SEQUENCE [LARGE SCALE GENOMIC DNA]</scope>
    <source>
        <strain evidence="8">DSM 25751</strain>
    </source>
</reference>
<protein>
    <recommendedName>
        <fullName evidence="3 5">GTP cyclohydrolase 1 type 2 homolog</fullName>
    </recommendedName>
</protein>
<gene>
    <name evidence="7" type="ORF">SAMN04488113_11138</name>
</gene>
<feature type="binding site" evidence="6">
    <location>
        <position position="106"/>
    </location>
    <ligand>
        <name>a divalent metal cation</name>
        <dbReference type="ChEBI" id="CHEBI:60240"/>
        <label>1</label>
    </ligand>
</feature>
<feature type="binding site" evidence="6">
    <location>
        <position position="67"/>
    </location>
    <ligand>
        <name>a divalent metal cation</name>
        <dbReference type="ChEBI" id="CHEBI:60240"/>
        <label>1</label>
    </ligand>
</feature>
<dbReference type="GO" id="GO:0005737">
    <property type="term" value="C:cytoplasm"/>
    <property type="evidence" value="ECO:0007669"/>
    <property type="project" value="TreeGrafter"/>
</dbReference>
<evidence type="ECO:0000256" key="6">
    <source>
        <dbReference type="PIRSR" id="PIRSR602678-1"/>
    </source>
</evidence>
<evidence type="ECO:0000256" key="3">
    <source>
        <dbReference type="ARBA" id="ARBA00022112"/>
    </source>
</evidence>
<dbReference type="Proteomes" id="UP000198564">
    <property type="component" value="Unassembled WGS sequence"/>
</dbReference>
<dbReference type="GO" id="GO:0046872">
    <property type="term" value="F:metal ion binding"/>
    <property type="evidence" value="ECO:0007669"/>
    <property type="project" value="UniProtKB-UniRule"/>
</dbReference>
<dbReference type="PANTHER" id="PTHR13799">
    <property type="entry name" value="NGG1 INTERACTING FACTOR 3"/>
    <property type="match status" value="1"/>
</dbReference>
<dbReference type="AlphaFoldDB" id="A0A1H6SNM4"/>
<dbReference type="PANTHER" id="PTHR13799:SF14">
    <property type="entry name" value="GTP CYCLOHYDROLASE 1 TYPE 2 HOMOLOG"/>
    <property type="match status" value="1"/>
</dbReference>
<dbReference type="Gene3D" id="3.40.1390.30">
    <property type="entry name" value="NIF3 (NGG1p interacting factor 3)-like"/>
    <property type="match status" value="1"/>
</dbReference>
<dbReference type="SUPFAM" id="SSF102705">
    <property type="entry name" value="NIF3 (NGG1p interacting factor 3)-like"/>
    <property type="match status" value="1"/>
</dbReference>
<dbReference type="InterPro" id="IPR036069">
    <property type="entry name" value="DUF34/NIF3_sf"/>
</dbReference>
<dbReference type="Gene3D" id="3.30.70.120">
    <property type="match status" value="1"/>
</dbReference>
<evidence type="ECO:0000256" key="1">
    <source>
        <dbReference type="ARBA" id="ARBA00006964"/>
    </source>
</evidence>
<dbReference type="Pfam" id="PF01784">
    <property type="entry name" value="DUF34_NIF3"/>
    <property type="match status" value="1"/>
</dbReference>
<dbReference type="STRING" id="1130080.SAMN04488113_11138"/>
<dbReference type="EMBL" id="FNYW01000011">
    <property type="protein sequence ID" value="SEI69423.1"/>
    <property type="molecule type" value="Genomic_DNA"/>
</dbReference>
<comment type="subunit">
    <text evidence="2">Homohexamer.</text>
</comment>
<dbReference type="InterPro" id="IPR002678">
    <property type="entry name" value="DUF34/NIF3"/>
</dbReference>
<dbReference type="NCBIfam" id="TIGR00486">
    <property type="entry name" value="YbgI_SA1388"/>
    <property type="match status" value="1"/>
</dbReference>
<feature type="binding site" evidence="6">
    <location>
        <position position="335"/>
    </location>
    <ligand>
        <name>a divalent metal cation</name>
        <dbReference type="ChEBI" id="CHEBI:60240"/>
        <label>1</label>
    </ligand>
</feature>
<dbReference type="PIRSF" id="PIRSF037489">
    <property type="entry name" value="UCP037489_NIF3_YqfO"/>
    <property type="match status" value="1"/>
</dbReference>
<feature type="binding site" evidence="6">
    <location>
        <position position="68"/>
    </location>
    <ligand>
        <name>a divalent metal cation</name>
        <dbReference type="ChEBI" id="CHEBI:60240"/>
        <label>1</label>
    </ligand>
</feature>